<sequence length="131" mass="14931">MKHRPAVTGGSVFFTICLIDQCRQLFYAVVTEEMTMTDSALHRMIGEPEALIRLIGQRVRYLDEEYEVTDLLVEEGLMILSSADGDQVQEDSYGRPNRLVPRCQQLRFRDVHGEPTSIWVELSFLDGPLLG</sequence>
<dbReference type="InParanoid" id="Q0EW72"/>
<name>Q0EW72_9PROT</name>
<protein>
    <submittedName>
        <fullName evidence="1">Uncharacterized protein</fullName>
    </submittedName>
</protein>
<dbReference type="AlphaFoldDB" id="Q0EW72"/>
<reference evidence="1 2" key="1">
    <citation type="submission" date="2006-09" db="EMBL/GenBank/DDBJ databases">
        <authorList>
            <person name="Emerson D."/>
            <person name="Ferriera S."/>
            <person name="Johnson J."/>
            <person name="Kravitz S."/>
            <person name="Halpern A."/>
            <person name="Remington K."/>
            <person name="Beeson K."/>
            <person name="Tran B."/>
            <person name="Rogers Y.-H."/>
            <person name="Friedman R."/>
            <person name="Venter J.C."/>
        </authorList>
    </citation>
    <scope>NUCLEOTIDE SEQUENCE [LARGE SCALE GENOMIC DNA]</scope>
    <source>
        <strain evidence="1 2">PV-1</strain>
    </source>
</reference>
<dbReference type="Proteomes" id="UP000005297">
    <property type="component" value="Unassembled WGS sequence"/>
</dbReference>
<dbReference type="STRING" id="314344.AL013_12885"/>
<organism evidence="1 2">
    <name type="scientific">Mariprofundus ferrooxydans PV-1</name>
    <dbReference type="NCBI Taxonomy" id="314345"/>
    <lineage>
        <taxon>Bacteria</taxon>
        <taxon>Pseudomonadati</taxon>
        <taxon>Pseudomonadota</taxon>
        <taxon>Candidatius Mariprofundia</taxon>
        <taxon>Mariprofundales</taxon>
        <taxon>Mariprofundaceae</taxon>
        <taxon>Mariprofundus</taxon>
    </lineage>
</organism>
<evidence type="ECO:0000313" key="2">
    <source>
        <dbReference type="Proteomes" id="UP000005297"/>
    </source>
</evidence>
<dbReference type="HOGENOM" id="CLU_1925045_0_0_0"/>
<gene>
    <name evidence="1" type="ORF">SPV1_09704</name>
</gene>
<accession>Q0EW72</accession>
<evidence type="ECO:0000313" key="1">
    <source>
        <dbReference type="EMBL" id="EAU53483.1"/>
    </source>
</evidence>
<proteinExistence type="predicted"/>
<dbReference type="EMBL" id="AATS01000022">
    <property type="protein sequence ID" value="EAU53483.1"/>
    <property type="molecule type" value="Genomic_DNA"/>
</dbReference>
<comment type="caution">
    <text evidence="1">The sequence shown here is derived from an EMBL/GenBank/DDBJ whole genome shotgun (WGS) entry which is preliminary data.</text>
</comment>
<keyword evidence="2" id="KW-1185">Reference proteome</keyword>